<dbReference type="Proteomes" id="UP000221734">
    <property type="component" value="Chromosome Kuenenia_stuttgartiensis_MBR1"/>
</dbReference>
<dbReference type="InterPro" id="IPR004919">
    <property type="entry name" value="GmrSD_N"/>
</dbReference>
<dbReference type="AlphaFoldDB" id="A0A2C9CCS8"/>
<dbReference type="RefSeq" id="WP_099323492.1">
    <property type="nucleotide sequence ID" value="NZ_CP049055.1"/>
</dbReference>
<reference evidence="3 6" key="3">
    <citation type="submission" date="2020-02" db="EMBL/GenBank/DDBJ databases">
        <title>Newly sequenced genome of strain CSTR1 showed variability in Candidatus Kuenenia stuttgartiensis genomes.</title>
        <authorList>
            <person name="Ding C."/>
            <person name="Adrian L."/>
        </authorList>
    </citation>
    <scope>NUCLEOTIDE SEQUENCE [LARGE SCALE GENOMIC DNA]</scope>
    <source>
        <strain evidence="3 6">CSTR1</strain>
    </source>
</reference>
<gene>
    <name evidence="3" type="ORF">KsCSTR_28010</name>
    <name evidence="4" type="ORF">KSMBR1_0005</name>
</gene>
<evidence type="ECO:0000313" key="4">
    <source>
        <dbReference type="EMBL" id="SOH02527.1"/>
    </source>
</evidence>
<dbReference type="PANTHER" id="PTHR35149">
    <property type="entry name" value="SLL5132 PROTEIN"/>
    <property type="match status" value="1"/>
</dbReference>
<keyword evidence="5" id="KW-1185">Reference proteome</keyword>
<dbReference type="KEGG" id="kst:KSMBR1_0005"/>
<accession>A0A2C9CCS8</accession>
<name>A0A2C9CCS8_KUEST</name>
<evidence type="ECO:0000259" key="1">
    <source>
        <dbReference type="Pfam" id="PF03235"/>
    </source>
</evidence>
<protein>
    <recommendedName>
        <fullName evidence="7">DUF262 domain-containing protein</fullName>
    </recommendedName>
</protein>
<dbReference type="Pfam" id="PF03235">
    <property type="entry name" value="GmrSD_N"/>
    <property type="match status" value="1"/>
</dbReference>
<evidence type="ECO:0000313" key="5">
    <source>
        <dbReference type="Proteomes" id="UP000221734"/>
    </source>
</evidence>
<feature type="domain" description="GmrSD restriction endonucleases N-terminal" evidence="1">
    <location>
        <begin position="14"/>
        <end position="225"/>
    </location>
</feature>
<evidence type="ECO:0000313" key="3">
    <source>
        <dbReference type="EMBL" id="QII12180.1"/>
    </source>
</evidence>
<proteinExistence type="predicted"/>
<sequence>MSKIDFQIKGIGALIKEHQFSVPNYQRAYKWEDEHIKSLFSDLSKAIDNNESEYFLGTVVLSQKEGSKELEIVDGQQRITTIAIFLSAIRNYFFNNGKSQSANSIQTDFISNYDTRNEENVAKLKLGNQDRTFFQKYIVDNIDEKPTKGSHFRIVTAKDESTKKVKTLSALSETQVHNWKDFILDKLKVVSIIVPGESNAFTLFETLNDRGLVLAQTDLLKNYLFSRAGDYFDEVQFMWIEMTAKIEDALGESSILIYIKHFWSSRNGLTRPENKQLYKSISDSKKSPTDVRDFVKELNDDTKLYIAINNHKDNYWKEHTEHSKNYIETLNYLELEPYKPLVLSILKRFDDKKEVEKSLKLIVSWVVRNLITGSLRGGTLESEYAEKAKNIYNNTIKTAKEFRDKLKVIPSDSEFKERLLTITLSKEKFARYYLRAIENQYKGNGNPECIVNSDPNVVDLEHILPKKPKQGEWPNFTSEEVDEYSNRLGNLTVMSKKDNSNQKNESFKKKKENYKKSEIKITNEIEKNFTEWNKDTIINRQAFLAEIAVKTWNLRLD</sequence>
<evidence type="ECO:0000259" key="2">
    <source>
        <dbReference type="Pfam" id="PF07510"/>
    </source>
</evidence>
<dbReference type="InterPro" id="IPR011089">
    <property type="entry name" value="GmrSD_C"/>
</dbReference>
<dbReference type="EMBL" id="CP049055">
    <property type="protein sequence ID" value="QII12180.1"/>
    <property type="molecule type" value="Genomic_DNA"/>
</dbReference>
<dbReference type="OrthoDB" id="9798761at2"/>
<reference evidence="4" key="1">
    <citation type="submission" date="2017-10" db="EMBL/GenBank/DDBJ databases">
        <authorList>
            <person name="Banno H."/>
            <person name="Chua N.-H."/>
        </authorList>
    </citation>
    <scope>NUCLEOTIDE SEQUENCE [LARGE SCALE GENOMIC DNA]</scope>
    <source>
        <strain evidence="4">Kuenenia_mbr1_ru-nijmegen</strain>
    </source>
</reference>
<dbReference type="Proteomes" id="UP000501926">
    <property type="component" value="Chromosome"/>
</dbReference>
<reference evidence="5" key="2">
    <citation type="submission" date="2017-10" db="EMBL/GenBank/DDBJ databases">
        <authorList>
            <person name="Frank J."/>
        </authorList>
    </citation>
    <scope>NUCLEOTIDE SEQUENCE [LARGE SCALE GENOMIC DNA]</scope>
</reference>
<feature type="domain" description="GmrSD restriction endonucleases C-terminal" evidence="2">
    <location>
        <begin position="410"/>
        <end position="546"/>
    </location>
</feature>
<evidence type="ECO:0000313" key="6">
    <source>
        <dbReference type="Proteomes" id="UP000501926"/>
    </source>
</evidence>
<dbReference type="PANTHER" id="PTHR35149:SF2">
    <property type="entry name" value="DUF262 DOMAIN-CONTAINING PROTEIN"/>
    <property type="match status" value="1"/>
</dbReference>
<organism evidence="4 5">
    <name type="scientific">Kuenenia stuttgartiensis</name>
    <dbReference type="NCBI Taxonomy" id="174633"/>
    <lineage>
        <taxon>Bacteria</taxon>
        <taxon>Pseudomonadati</taxon>
        <taxon>Planctomycetota</taxon>
        <taxon>Candidatus Brocadiia</taxon>
        <taxon>Candidatus Brocadiales</taxon>
        <taxon>Candidatus Brocadiaceae</taxon>
        <taxon>Candidatus Kuenenia</taxon>
    </lineage>
</organism>
<dbReference type="Pfam" id="PF07510">
    <property type="entry name" value="GmrSD_C"/>
    <property type="match status" value="1"/>
</dbReference>
<evidence type="ECO:0008006" key="7">
    <source>
        <dbReference type="Google" id="ProtNLM"/>
    </source>
</evidence>
<dbReference type="EMBL" id="LT934425">
    <property type="protein sequence ID" value="SOH02527.1"/>
    <property type="molecule type" value="Genomic_DNA"/>
</dbReference>